<organism evidence="4 5">
    <name type="scientific">Shewanella algidipiscicola</name>
    <dbReference type="NCBI Taxonomy" id="614070"/>
    <lineage>
        <taxon>Bacteria</taxon>
        <taxon>Pseudomonadati</taxon>
        <taxon>Pseudomonadota</taxon>
        <taxon>Gammaproteobacteria</taxon>
        <taxon>Alteromonadales</taxon>
        <taxon>Shewanellaceae</taxon>
        <taxon>Shewanella</taxon>
    </lineage>
</organism>
<dbReference type="Gene3D" id="3.40.630.30">
    <property type="match status" value="1"/>
</dbReference>
<dbReference type="PANTHER" id="PTHR42919:SF8">
    <property type="entry name" value="N-ALPHA-ACETYLTRANSFERASE 50"/>
    <property type="match status" value="1"/>
</dbReference>
<evidence type="ECO:0000256" key="2">
    <source>
        <dbReference type="ARBA" id="ARBA00023315"/>
    </source>
</evidence>
<keyword evidence="1" id="KW-0808">Transferase</keyword>
<dbReference type="InterPro" id="IPR000182">
    <property type="entry name" value="GNAT_dom"/>
</dbReference>
<dbReference type="InterPro" id="IPR016181">
    <property type="entry name" value="Acyl_CoA_acyltransferase"/>
</dbReference>
<dbReference type="RefSeq" id="WP_119977773.1">
    <property type="nucleotide sequence ID" value="NZ_BPFB01000019.1"/>
</dbReference>
<sequence length="178" mass="20643">MDIRLATSDDLPRFFVYLARQLKENGADDSVPFQPLSVAESRLNDEMRTRFTQGIDKSLQQSGWRRMLLAFDNEQLVGHIDIRPYQEAHTEHRVLLGMGVDKSCRGQGIGSQLLNSMFVWAALHTDCEVIDLWLLTENQSAYKLYQRHDFIQCAQINDMYRIDGRSFGYTMMSRRICS</sequence>
<dbReference type="PROSITE" id="PS51186">
    <property type="entry name" value="GNAT"/>
    <property type="match status" value="1"/>
</dbReference>
<protein>
    <submittedName>
        <fullName evidence="4">N-acetyltransferase</fullName>
    </submittedName>
</protein>
<dbReference type="CDD" id="cd04301">
    <property type="entry name" value="NAT_SF"/>
    <property type="match status" value="1"/>
</dbReference>
<evidence type="ECO:0000313" key="4">
    <source>
        <dbReference type="EMBL" id="GIU46916.1"/>
    </source>
</evidence>
<feature type="domain" description="N-acetyltransferase" evidence="3">
    <location>
        <begin position="1"/>
        <end position="177"/>
    </location>
</feature>
<reference evidence="4 5" key="1">
    <citation type="submission" date="2021-05" db="EMBL/GenBank/DDBJ databases">
        <title>Molecular characterization for Shewanella algae harboring chromosomal blaOXA-55-like strains isolated from clinical and environment sample.</title>
        <authorList>
            <person name="Ohama Y."/>
            <person name="Aoki K."/>
            <person name="Harada S."/>
            <person name="Moriya K."/>
            <person name="Ishii Y."/>
            <person name="Tateda K."/>
        </authorList>
    </citation>
    <scope>NUCLEOTIDE SEQUENCE [LARGE SCALE GENOMIC DNA]</scope>
    <source>
        <strain evidence="4 5">LMG 23746</strain>
    </source>
</reference>
<keyword evidence="5" id="KW-1185">Reference proteome</keyword>
<accession>A0ABQ4PIJ8</accession>
<gene>
    <name evidence="4" type="ORF">TUM4630_18920</name>
</gene>
<proteinExistence type="predicted"/>
<keyword evidence="2" id="KW-0012">Acyltransferase</keyword>
<dbReference type="InterPro" id="IPR051556">
    <property type="entry name" value="N-term/lysine_N-AcTrnsfr"/>
</dbReference>
<evidence type="ECO:0000313" key="5">
    <source>
        <dbReference type="Proteomes" id="UP000761574"/>
    </source>
</evidence>
<dbReference type="Pfam" id="PF00583">
    <property type="entry name" value="Acetyltransf_1"/>
    <property type="match status" value="1"/>
</dbReference>
<dbReference type="Proteomes" id="UP000761574">
    <property type="component" value="Unassembled WGS sequence"/>
</dbReference>
<dbReference type="EMBL" id="BPFB01000019">
    <property type="protein sequence ID" value="GIU46916.1"/>
    <property type="molecule type" value="Genomic_DNA"/>
</dbReference>
<dbReference type="PANTHER" id="PTHR42919">
    <property type="entry name" value="N-ALPHA-ACETYLTRANSFERASE"/>
    <property type="match status" value="1"/>
</dbReference>
<name>A0ABQ4PIJ8_9GAMM</name>
<evidence type="ECO:0000256" key="1">
    <source>
        <dbReference type="ARBA" id="ARBA00022679"/>
    </source>
</evidence>
<evidence type="ECO:0000259" key="3">
    <source>
        <dbReference type="PROSITE" id="PS51186"/>
    </source>
</evidence>
<comment type="caution">
    <text evidence="4">The sequence shown here is derived from an EMBL/GenBank/DDBJ whole genome shotgun (WGS) entry which is preliminary data.</text>
</comment>
<dbReference type="SUPFAM" id="SSF55729">
    <property type="entry name" value="Acyl-CoA N-acyltransferases (Nat)"/>
    <property type="match status" value="1"/>
</dbReference>